<proteinExistence type="predicted"/>
<evidence type="ECO:0000313" key="2">
    <source>
        <dbReference type="Proteomes" id="UP001521911"/>
    </source>
</evidence>
<sequence length="141" mass="16248">MRFFLDECLNHKMDDTLRAWLKKDEFLRSGPDIRFGLDDVSLIKRLEQLDVDVMITSDIKQMRSPDRTLERDQYRKSNIHWVGVPQSYVKGKARPFVQAANLFSVIHHVKAQIEQAQMPIAIELKPGIKDSGAPIADTFPI</sequence>
<evidence type="ECO:0000313" key="1">
    <source>
        <dbReference type="EMBL" id="MCG7276711.1"/>
    </source>
</evidence>
<name>A0ABS9PVH2_9CORY</name>
<keyword evidence="2" id="KW-1185">Reference proteome</keyword>
<organism evidence="1 2">
    <name type="scientific">Corynebacterium singulare</name>
    <dbReference type="NCBI Taxonomy" id="161899"/>
    <lineage>
        <taxon>Bacteria</taxon>
        <taxon>Bacillati</taxon>
        <taxon>Actinomycetota</taxon>
        <taxon>Actinomycetes</taxon>
        <taxon>Mycobacteriales</taxon>
        <taxon>Corynebacteriaceae</taxon>
        <taxon>Corynebacterium</taxon>
    </lineage>
</organism>
<dbReference type="EMBL" id="JAKRDF010000012">
    <property type="protein sequence ID" value="MCG7276711.1"/>
    <property type="molecule type" value="Genomic_DNA"/>
</dbReference>
<gene>
    <name evidence="1" type="ORF">MHK08_09550</name>
</gene>
<protein>
    <recommendedName>
        <fullName evidence="3">VapC45 PIN like domain-containing protein</fullName>
    </recommendedName>
</protein>
<reference evidence="1 2" key="1">
    <citation type="submission" date="2022-02" db="EMBL/GenBank/DDBJ databases">
        <title>Uncovering new skin microbiome diversity through culturing and metagenomics.</title>
        <authorList>
            <person name="Conlan S."/>
            <person name="Deming C."/>
            <person name="Nisc Comparative Sequencing Program N."/>
            <person name="Segre J.A."/>
        </authorList>
    </citation>
    <scope>NUCLEOTIDE SEQUENCE [LARGE SCALE GENOMIC DNA]</scope>
    <source>
        <strain evidence="1 2">ACRQV</strain>
    </source>
</reference>
<accession>A0ABS9PVH2</accession>
<dbReference type="RefSeq" id="WP_144791693.1">
    <property type="nucleotide sequence ID" value="NZ_JAKRDF010000012.1"/>
</dbReference>
<dbReference type="Proteomes" id="UP001521911">
    <property type="component" value="Unassembled WGS sequence"/>
</dbReference>
<evidence type="ECO:0008006" key="3">
    <source>
        <dbReference type="Google" id="ProtNLM"/>
    </source>
</evidence>
<comment type="caution">
    <text evidence="1">The sequence shown here is derived from an EMBL/GenBank/DDBJ whole genome shotgun (WGS) entry which is preliminary data.</text>
</comment>